<dbReference type="GeneID" id="20324207"/>
<gene>
    <name evidence="2" type="ORF">T265_10039</name>
</gene>
<evidence type="ECO:0000256" key="1">
    <source>
        <dbReference type="SAM" id="MobiDB-lite"/>
    </source>
</evidence>
<accession>A0A074Z3P8</accession>
<sequence>MLADGANKINSPCVKQMFIGGGNGKERRSPTDSDQLKTERTKSPPVSAGFSVVGRLNDLARGRTNQLGWLHTFVCVRNARSCMEMHFPTACTSLCRVLYKQRKAHIESCHLSRRNPRVSVNRERHKLEIQLSPSVNLLCGLDSGFLCPQTTQNEEIDDMKSEPHLSYFCGSHQSEDLIEEQHTPSSESIRPWDDSSNTFVSYSALNLYTPNHSTSDPVQSPKLHKSSRYTACDYLGHDPTLTSVRIFVHCLVALEPLHVRNGGFSLRPYRANTMNLFYLGYQRNSNNQREHNYLVVCMIQVTVPKRLNGKQPSSRYLKELQMKLLLYWRSPILTCLLDQQRRREVDCIHHKSYAEPARGDSAVWRRPWPQLSVEDGWICNRLASVHTLTQLVGERQEQNRPGKLGKKPRSCVSIRESENPFARFNRMMHCSDVIEFEEYAISIRTSDQGY</sequence>
<dbReference type="CTD" id="20324207"/>
<dbReference type="Proteomes" id="UP000054324">
    <property type="component" value="Unassembled WGS sequence"/>
</dbReference>
<proteinExistence type="predicted"/>
<keyword evidence="3" id="KW-1185">Reference proteome</keyword>
<name>A0A074Z3P8_OPIVI</name>
<dbReference type="KEGG" id="ovi:T265_10039"/>
<feature type="region of interest" description="Disordered" evidence="1">
    <location>
        <begin position="18"/>
        <end position="47"/>
    </location>
</feature>
<dbReference type="EMBL" id="KL596947">
    <property type="protein sequence ID" value="KER21691.1"/>
    <property type="molecule type" value="Genomic_DNA"/>
</dbReference>
<dbReference type="RefSeq" id="XP_009174554.1">
    <property type="nucleotide sequence ID" value="XM_009176290.1"/>
</dbReference>
<evidence type="ECO:0000313" key="3">
    <source>
        <dbReference type="Proteomes" id="UP000054324"/>
    </source>
</evidence>
<reference evidence="2 3" key="1">
    <citation type="submission" date="2013-11" db="EMBL/GenBank/DDBJ databases">
        <title>Opisthorchis viverrini - life in the bile duct.</title>
        <authorList>
            <person name="Young N.D."/>
            <person name="Nagarajan N."/>
            <person name="Lin S.J."/>
            <person name="Korhonen P.K."/>
            <person name="Jex A.R."/>
            <person name="Hall R.S."/>
            <person name="Safavi-Hemami H."/>
            <person name="Kaewkong W."/>
            <person name="Bertrand D."/>
            <person name="Gao S."/>
            <person name="Seet Q."/>
            <person name="Wongkham S."/>
            <person name="Teh B.T."/>
            <person name="Wongkham C."/>
            <person name="Intapan P.M."/>
            <person name="Maleewong W."/>
            <person name="Yang X."/>
            <person name="Hu M."/>
            <person name="Wang Z."/>
            <person name="Hofmann A."/>
            <person name="Sternberg P.W."/>
            <person name="Tan P."/>
            <person name="Wang J."/>
            <person name="Gasser R.B."/>
        </authorList>
    </citation>
    <scope>NUCLEOTIDE SEQUENCE [LARGE SCALE GENOMIC DNA]</scope>
</reference>
<dbReference type="AlphaFoldDB" id="A0A074Z3P8"/>
<protein>
    <submittedName>
        <fullName evidence="2">Uncharacterized protein</fullName>
    </submittedName>
</protein>
<feature type="compositionally biased region" description="Basic and acidic residues" evidence="1">
    <location>
        <begin position="24"/>
        <end position="42"/>
    </location>
</feature>
<evidence type="ECO:0000313" key="2">
    <source>
        <dbReference type="EMBL" id="KER21691.1"/>
    </source>
</evidence>
<organism evidence="2 3">
    <name type="scientific">Opisthorchis viverrini</name>
    <name type="common">Southeast Asian liver fluke</name>
    <dbReference type="NCBI Taxonomy" id="6198"/>
    <lineage>
        <taxon>Eukaryota</taxon>
        <taxon>Metazoa</taxon>
        <taxon>Spiralia</taxon>
        <taxon>Lophotrochozoa</taxon>
        <taxon>Platyhelminthes</taxon>
        <taxon>Trematoda</taxon>
        <taxon>Digenea</taxon>
        <taxon>Opisthorchiida</taxon>
        <taxon>Opisthorchiata</taxon>
        <taxon>Opisthorchiidae</taxon>
        <taxon>Opisthorchis</taxon>
    </lineage>
</organism>